<dbReference type="InterPro" id="IPR028082">
    <property type="entry name" value="Peripla_BP_I"/>
</dbReference>
<dbReference type="Pfam" id="PF13377">
    <property type="entry name" value="Peripla_BP_3"/>
    <property type="match status" value="1"/>
</dbReference>
<dbReference type="SUPFAM" id="SSF53822">
    <property type="entry name" value="Periplasmic binding protein-like I"/>
    <property type="match status" value="1"/>
</dbReference>
<protein>
    <submittedName>
        <fullName evidence="6">LacI family DNA-binding transcriptional regulator</fullName>
    </submittedName>
</protein>
<dbReference type="CDD" id="cd06288">
    <property type="entry name" value="PBP1_sucrose_transcription_regulator"/>
    <property type="match status" value="1"/>
</dbReference>
<evidence type="ECO:0000256" key="2">
    <source>
        <dbReference type="ARBA" id="ARBA00023015"/>
    </source>
</evidence>
<evidence type="ECO:0000259" key="5">
    <source>
        <dbReference type="PROSITE" id="PS50932"/>
    </source>
</evidence>
<keyword evidence="1" id="KW-0678">Repressor</keyword>
<keyword evidence="4" id="KW-0804">Transcription</keyword>
<dbReference type="SMART" id="SM00354">
    <property type="entry name" value="HTH_LACI"/>
    <property type="match status" value="1"/>
</dbReference>
<dbReference type="CDD" id="cd01392">
    <property type="entry name" value="HTH_LacI"/>
    <property type="match status" value="1"/>
</dbReference>
<name>A0ABN2MAK8_9MICO</name>
<feature type="domain" description="HTH lacI-type" evidence="5">
    <location>
        <begin position="2"/>
        <end position="58"/>
    </location>
</feature>
<dbReference type="Gene3D" id="1.10.260.40">
    <property type="entry name" value="lambda repressor-like DNA-binding domains"/>
    <property type="match status" value="1"/>
</dbReference>
<accession>A0ABN2MAK8</accession>
<evidence type="ECO:0000256" key="3">
    <source>
        <dbReference type="ARBA" id="ARBA00023125"/>
    </source>
</evidence>
<comment type="caution">
    <text evidence="6">The sequence shown here is derived from an EMBL/GenBank/DDBJ whole genome shotgun (WGS) entry which is preliminary data.</text>
</comment>
<dbReference type="EMBL" id="BAAANJ010000015">
    <property type="protein sequence ID" value="GAA1817608.1"/>
    <property type="molecule type" value="Genomic_DNA"/>
</dbReference>
<sequence length="340" mass="36477">MLTLKDLAAAVGVSPSAVSLVLNDRYAGRVNEKTAQRIKQAATDMGYVPNLLARGLRTRRTQTLGLISHGVASVPFASRMLEGVQVAAWEAGYLAMLIDTTNRAEIAELSSKSLLQRDVEALIVAAWYHRVVETPAVPLSMPLVVLDGIAPEGVQADGVVPDEVGGALAAVRHLIDAGHRRIAFCNVADQRFIARTLRQRGYEAALNEAGIEIDPSLIVAAPEPSTVAAVPVMRALLDRSDRPTAVFCFSDQSAFAAYQVAASLGLEVPDDLSIVGFDDQQFIADALVPGLTTVRLPHYEMGVWAARRAIDRLQGKVDGPRDLYLTPCPLVIRGSVSPPR</sequence>
<dbReference type="SUPFAM" id="SSF47413">
    <property type="entry name" value="lambda repressor-like DNA-binding domains"/>
    <property type="match status" value="1"/>
</dbReference>
<dbReference type="PANTHER" id="PTHR30146">
    <property type="entry name" value="LACI-RELATED TRANSCRIPTIONAL REPRESSOR"/>
    <property type="match status" value="1"/>
</dbReference>
<evidence type="ECO:0000256" key="1">
    <source>
        <dbReference type="ARBA" id="ARBA00022491"/>
    </source>
</evidence>
<dbReference type="Pfam" id="PF00356">
    <property type="entry name" value="LacI"/>
    <property type="match status" value="1"/>
</dbReference>
<dbReference type="RefSeq" id="WP_344297080.1">
    <property type="nucleotide sequence ID" value="NZ_BAAANJ010000015.1"/>
</dbReference>
<dbReference type="InterPro" id="IPR010982">
    <property type="entry name" value="Lambda_DNA-bd_dom_sf"/>
</dbReference>
<dbReference type="PANTHER" id="PTHR30146:SF148">
    <property type="entry name" value="HTH-TYPE TRANSCRIPTIONAL REPRESSOR PURR-RELATED"/>
    <property type="match status" value="1"/>
</dbReference>
<keyword evidence="7" id="KW-1185">Reference proteome</keyword>
<evidence type="ECO:0000313" key="7">
    <source>
        <dbReference type="Proteomes" id="UP001500002"/>
    </source>
</evidence>
<keyword evidence="2" id="KW-0805">Transcription regulation</keyword>
<keyword evidence="3 6" id="KW-0238">DNA-binding</keyword>
<evidence type="ECO:0000256" key="4">
    <source>
        <dbReference type="ARBA" id="ARBA00023163"/>
    </source>
</evidence>
<evidence type="ECO:0000313" key="6">
    <source>
        <dbReference type="EMBL" id="GAA1817608.1"/>
    </source>
</evidence>
<dbReference type="Gene3D" id="3.40.50.2300">
    <property type="match status" value="2"/>
</dbReference>
<dbReference type="InterPro" id="IPR046335">
    <property type="entry name" value="LacI/GalR-like_sensor"/>
</dbReference>
<gene>
    <name evidence="6" type="ORF">GCM10009749_29520</name>
</gene>
<dbReference type="GO" id="GO:0003677">
    <property type="term" value="F:DNA binding"/>
    <property type="evidence" value="ECO:0007669"/>
    <property type="project" value="UniProtKB-KW"/>
</dbReference>
<organism evidence="6 7">
    <name type="scientific">Agromyces neolithicus</name>
    <dbReference type="NCBI Taxonomy" id="269420"/>
    <lineage>
        <taxon>Bacteria</taxon>
        <taxon>Bacillati</taxon>
        <taxon>Actinomycetota</taxon>
        <taxon>Actinomycetes</taxon>
        <taxon>Micrococcales</taxon>
        <taxon>Microbacteriaceae</taxon>
        <taxon>Agromyces</taxon>
    </lineage>
</organism>
<reference evidence="6 7" key="1">
    <citation type="journal article" date="2019" name="Int. J. Syst. Evol. Microbiol.">
        <title>The Global Catalogue of Microorganisms (GCM) 10K type strain sequencing project: providing services to taxonomists for standard genome sequencing and annotation.</title>
        <authorList>
            <consortium name="The Broad Institute Genomics Platform"/>
            <consortium name="The Broad Institute Genome Sequencing Center for Infectious Disease"/>
            <person name="Wu L."/>
            <person name="Ma J."/>
        </authorList>
    </citation>
    <scope>NUCLEOTIDE SEQUENCE [LARGE SCALE GENOMIC DNA]</scope>
    <source>
        <strain evidence="6 7">JCM 14322</strain>
    </source>
</reference>
<dbReference type="InterPro" id="IPR000843">
    <property type="entry name" value="HTH_LacI"/>
</dbReference>
<proteinExistence type="predicted"/>
<dbReference type="Proteomes" id="UP001500002">
    <property type="component" value="Unassembled WGS sequence"/>
</dbReference>
<dbReference type="PROSITE" id="PS50932">
    <property type="entry name" value="HTH_LACI_2"/>
    <property type="match status" value="1"/>
</dbReference>